<protein>
    <recommendedName>
        <fullName evidence="6">Sulfhydryl oxidase</fullName>
        <ecNumber evidence="6">1.8.3.2</ecNumber>
    </recommendedName>
</protein>
<comment type="caution">
    <text evidence="8">The sequence shown here is derived from an EMBL/GenBank/DDBJ whole genome shotgun (WGS) entry which is preliminary data.</text>
</comment>
<keyword evidence="2 6" id="KW-0285">Flavoprotein</keyword>
<organism evidence="8">
    <name type="scientific">Cladocopium goreaui</name>
    <dbReference type="NCBI Taxonomy" id="2562237"/>
    <lineage>
        <taxon>Eukaryota</taxon>
        <taxon>Sar</taxon>
        <taxon>Alveolata</taxon>
        <taxon>Dinophyceae</taxon>
        <taxon>Suessiales</taxon>
        <taxon>Symbiodiniaceae</taxon>
        <taxon>Cladocopium</taxon>
    </lineage>
</organism>
<dbReference type="SUPFAM" id="SSF69000">
    <property type="entry name" value="FAD-dependent thiol oxidase"/>
    <property type="match status" value="1"/>
</dbReference>
<dbReference type="InterPro" id="IPR017905">
    <property type="entry name" value="ERV/ALR_sulphydryl_oxidase"/>
</dbReference>
<gene>
    <name evidence="8" type="ORF">C1SCF055_LOCUS24730</name>
</gene>
<evidence type="ECO:0000256" key="3">
    <source>
        <dbReference type="ARBA" id="ARBA00022827"/>
    </source>
</evidence>
<evidence type="ECO:0000313" key="8">
    <source>
        <dbReference type="EMBL" id="CAI3998427.1"/>
    </source>
</evidence>
<dbReference type="EMBL" id="CAMXCT010002478">
    <property type="protein sequence ID" value="CAI3998427.1"/>
    <property type="molecule type" value="Genomic_DNA"/>
</dbReference>
<name>A0A9P1CWP0_9DINO</name>
<comment type="catalytic activity">
    <reaction evidence="6">
        <text>2 R'C(R)SH + O2 = R'C(R)S-S(R)CR' + H2O2</text>
        <dbReference type="Rhea" id="RHEA:17357"/>
        <dbReference type="ChEBI" id="CHEBI:15379"/>
        <dbReference type="ChEBI" id="CHEBI:16240"/>
        <dbReference type="ChEBI" id="CHEBI:16520"/>
        <dbReference type="ChEBI" id="CHEBI:17412"/>
        <dbReference type="EC" id="1.8.3.2"/>
    </reaction>
</comment>
<dbReference type="Proteomes" id="UP001152797">
    <property type="component" value="Unassembled WGS sequence"/>
</dbReference>
<reference evidence="8" key="1">
    <citation type="submission" date="2022-10" db="EMBL/GenBank/DDBJ databases">
        <authorList>
            <person name="Chen Y."/>
            <person name="Dougan E. K."/>
            <person name="Chan C."/>
            <person name="Rhodes N."/>
            <person name="Thang M."/>
        </authorList>
    </citation>
    <scope>NUCLEOTIDE SEQUENCE</scope>
</reference>
<sequence length="117" mass="13469">MSASLQTSNETTDICGAQWLLLWTTAAYSPEVPNRDEKEALETFFHKFQDLCRDGPYAHGYSRAVKEHGPPPVTSRRELMLWLCTAENRCLKAAGLATNRCRYFDLMSRWRYADGYL</sequence>
<feature type="domain" description="ERV/ALR sulfhydryl oxidase" evidence="7">
    <location>
        <begin position="7"/>
        <end position="110"/>
    </location>
</feature>
<evidence type="ECO:0000256" key="6">
    <source>
        <dbReference type="RuleBase" id="RU371123"/>
    </source>
</evidence>
<evidence type="ECO:0000313" key="10">
    <source>
        <dbReference type="Proteomes" id="UP001152797"/>
    </source>
</evidence>
<dbReference type="PROSITE" id="PS51324">
    <property type="entry name" value="ERV_ALR"/>
    <property type="match status" value="1"/>
</dbReference>
<evidence type="ECO:0000259" key="7">
    <source>
        <dbReference type="PROSITE" id="PS51324"/>
    </source>
</evidence>
<evidence type="ECO:0000256" key="5">
    <source>
        <dbReference type="ARBA" id="ARBA00023157"/>
    </source>
</evidence>
<evidence type="ECO:0000256" key="2">
    <source>
        <dbReference type="ARBA" id="ARBA00022630"/>
    </source>
</evidence>
<dbReference type="GO" id="GO:0016972">
    <property type="term" value="F:thiol oxidase activity"/>
    <property type="evidence" value="ECO:0007669"/>
    <property type="project" value="UniProtKB-EC"/>
</dbReference>
<accession>A0A9P1CWP0</accession>
<dbReference type="Pfam" id="PF04777">
    <property type="entry name" value="Evr1_Alr"/>
    <property type="match status" value="1"/>
</dbReference>
<dbReference type="Gene3D" id="1.20.120.310">
    <property type="entry name" value="ERV/ALR sulfhydryl oxidase domain"/>
    <property type="match status" value="1"/>
</dbReference>
<evidence type="ECO:0000313" key="9">
    <source>
        <dbReference type="EMBL" id="CAL4785739.1"/>
    </source>
</evidence>
<keyword evidence="5" id="KW-1015">Disulfide bond</keyword>
<evidence type="ECO:0000256" key="4">
    <source>
        <dbReference type="ARBA" id="ARBA00023002"/>
    </source>
</evidence>
<dbReference type="OrthoDB" id="17199at2759"/>
<keyword evidence="4 6" id="KW-0560">Oxidoreductase</keyword>
<comment type="cofactor">
    <cofactor evidence="1 6">
        <name>FAD</name>
        <dbReference type="ChEBI" id="CHEBI:57692"/>
    </cofactor>
</comment>
<dbReference type="EMBL" id="CAMXCT020002478">
    <property type="protein sequence ID" value="CAL1151802.1"/>
    <property type="molecule type" value="Genomic_DNA"/>
</dbReference>
<reference evidence="9 10" key="2">
    <citation type="submission" date="2024-05" db="EMBL/GenBank/DDBJ databases">
        <authorList>
            <person name="Chen Y."/>
            <person name="Shah S."/>
            <person name="Dougan E. K."/>
            <person name="Thang M."/>
            <person name="Chan C."/>
        </authorList>
    </citation>
    <scope>NUCLEOTIDE SEQUENCE [LARGE SCALE GENOMIC DNA]</scope>
</reference>
<dbReference type="EC" id="1.8.3.2" evidence="6"/>
<dbReference type="EMBL" id="CAMXCT030002478">
    <property type="protein sequence ID" value="CAL4785739.1"/>
    <property type="molecule type" value="Genomic_DNA"/>
</dbReference>
<dbReference type="InterPro" id="IPR036774">
    <property type="entry name" value="ERV/ALR_sulphydryl_oxid_sf"/>
</dbReference>
<proteinExistence type="predicted"/>
<keyword evidence="3 6" id="KW-0274">FAD</keyword>
<dbReference type="AlphaFoldDB" id="A0A9P1CWP0"/>
<evidence type="ECO:0000256" key="1">
    <source>
        <dbReference type="ARBA" id="ARBA00001974"/>
    </source>
</evidence>
<keyword evidence="10" id="KW-1185">Reference proteome</keyword>